<proteinExistence type="predicted"/>
<accession>A0A4R2NIE3</accession>
<name>A0A4R2NIE3_9FLAO</name>
<keyword evidence="2" id="KW-1185">Reference proteome</keyword>
<organism evidence="1 2">
    <name type="scientific">Tenacibaculum skagerrakense</name>
    <dbReference type="NCBI Taxonomy" id="186571"/>
    <lineage>
        <taxon>Bacteria</taxon>
        <taxon>Pseudomonadati</taxon>
        <taxon>Bacteroidota</taxon>
        <taxon>Flavobacteriia</taxon>
        <taxon>Flavobacteriales</taxon>
        <taxon>Flavobacteriaceae</taxon>
        <taxon>Tenacibaculum</taxon>
    </lineage>
</organism>
<comment type="caution">
    <text evidence="1">The sequence shown here is derived from an EMBL/GenBank/DDBJ whole genome shotgun (WGS) entry which is preliminary data.</text>
</comment>
<dbReference type="OrthoDB" id="531614at2"/>
<dbReference type="Proteomes" id="UP000294564">
    <property type="component" value="Unassembled WGS sequence"/>
</dbReference>
<gene>
    <name evidence="1" type="ORF">EV195_1252</name>
</gene>
<evidence type="ECO:0000313" key="2">
    <source>
        <dbReference type="Proteomes" id="UP000294564"/>
    </source>
</evidence>
<protein>
    <submittedName>
        <fullName evidence="1">Uncharacterized protein</fullName>
    </submittedName>
</protein>
<dbReference type="AlphaFoldDB" id="A0A4R2NIE3"/>
<dbReference type="RefSeq" id="WP_132796090.1">
    <property type="nucleotide sequence ID" value="NZ_SLXM01000025.1"/>
</dbReference>
<dbReference type="EMBL" id="SLXM01000025">
    <property type="protein sequence ID" value="TCP21048.1"/>
    <property type="molecule type" value="Genomic_DNA"/>
</dbReference>
<evidence type="ECO:0000313" key="1">
    <source>
        <dbReference type="EMBL" id="TCP21048.1"/>
    </source>
</evidence>
<sequence length="176" mass="20485">MTGYLMRNIFNKKLTSELTEIKLTESGFSINKPFGAKPKLFDWKEINSVQFSENRNEVIFEKADKKIGLKNNNIGWYEFIQNVPTRFKEFDFNYVSEFMNSLKPCGVCGIVAVKENVCIVCETITWNNEVAENEIEFIKSKQSELYSELIKDGIEIKKVAEPEHGFKADKNWKLYI</sequence>
<reference evidence="1 2" key="1">
    <citation type="submission" date="2019-03" db="EMBL/GenBank/DDBJ databases">
        <title>Genomic Encyclopedia of Type Strains, Phase IV (KMG-IV): sequencing the most valuable type-strain genomes for metagenomic binning, comparative biology and taxonomic classification.</title>
        <authorList>
            <person name="Goeker M."/>
        </authorList>
    </citation>
    <scope>NUCLEOTIDE SEQUENCE [LARGE SCALE GENOMIC DNA]</scope>
    <source>
        <strain evidence="1 2">DSM 14836</strain>
    </source>
</reference>